<name>A0ABV7HE45_9GAMM</name>
<dbReference type="Gene3D" id="1.20.1050.10">
    <property type="match status" value="1"/>
</dbReference>
<evidence type="ECO:0000259" key="1">
    <source>
        <dbReference type="PROSITE" id="PS50404"/>
    </source>
</evidence>
<keyword evidence="4" id="KW-1185">Reference proteome</keyword>
<reference evidence="4" key="1">
    <citation type="journal article" date="2019" name="Int. J. Syst. Evol. Microbiol.">
        <title>The Global Catalogue of Microorganisms (GCM) 10K type strain sequencing project: providing services to taxonomists for standard genome sequencing and annotation.</title>
        <authorList>
            <consortium name="The Broad Institute Genomics Platform"/>
            <consortium name="The Broad Institute Genome Sequencing Center for Infectious Disease"/>
            <person name="Wu L."/>
            <person name="Ma J."/>
        </authorList>
    </citation>
    <scope>NUCLEOTIDE SEQUENCE [LARGE SCALE GENOMIC DNA]</scope>
    <source>
        <strain evidence="4">KCTC 52438</strain>
    </source>
</reference>
<evidence type="ECO:0000313" key="4">
    <source>
        <dbReference type="Proteomes" id="UP001595476"/>
    </source>
</evidence>
<sequence>MIKVYGFPKTRTLRVTWMLEELGVDYEYQLVNFAKGDSQSPEFLAVNPAGKVPAIEIDGQVTFESGAIVTFLADKYASGKLIPEAGTLERAVHDQWSFFVLTELEQPLWTMGKHKFAIPKEHRVAEIFPTATWEFQRALALLSQGLGDKPYILGDSFSAADILIAHTLRWALSFKQSIEQDNLKSYLERVESRDSRSLADQRETQALAEQG</sequence>
<organism evidence="3 4">
    <name type="scientific">Litoribrevibacter euphylliae</name>
    <dbReference type="NCBI Taxonomy" id="1834034"/>
    <lineage>
        <taxon>Bacteria</taxon>
        <taxon>Pseudomonadati</taxon>
        <taxon>Pseudomonadota</taxon>
        <taxon>Gammaproteobacteria</taxon>
        <taxon>Oceanospirillales</taxon>
        <taxon>Oceanospirillaceae</taxon>
        <taxon>Litoribrevibacter</taxon>
    </lineage>
</organism>
<dbReference type="Pfam" id="PF02798">
    <property type="entry name" value="GST_N"/>
    <property type="match status" value="1"/>
</dbReference>
<proteinExistence type="predicted"/>
<dbReference type="SFLD" id="SFLDG00358">
    <property type="entry name" value="Main_(cytGST)"/>
    <property type="match status" value="1"/>
</dbReference>
<evidence type="ECO:0000313" key="3">
    <source>
        <dbReference type="EMBL" id="MFC3149962.1"/>
    </source>
</evidence>
<gene>
    <name evidence="3" type="ORF">ACFOEK_02890</name>
</gene>
<protein>
    <submittedName>
        <fullName evidence="3">Glutathione S-transferase family protein</fullName>
    </submittedName>
</protein>
<comment type="caution">
    <text evidence="3">The sequence shown here is derived from an EMBL/GenBank/DDBJ whole genome shotgun (WGS) entry which is preliminary data.</text>
</comment>
<dbReference type="RefSeq" id="WP_386715888.1">
    <property type="nucleotide sequence ID" value="NZ_JBHRSZ010000002.1"/>
</dbReference>
<dbReference type="Pfam" id="PF13410">
    <property type="entry name" value="GST_C_2"/>
    <property type="match status" value="1"/>
</dbReference>
<dbReference type="EMBL" id="JBHRSZ010000002">
    <property type="protein sequence ID" value="MFC3149962.1"/>
    <property type="molecule type" value="Genomic_DNA"/>
</dbReference>
<dbReference type="SFLD" id="SFLDG01150">
    <property type="entry name" value="Main.1:_Beta-like"/>
    <property type="match status" value="1"/>
</dbReference>
<feature type="domain" description="GST C-terminal" evidence="2">
    <location>
        <begin position="86"/>
        <end position="210"/>
    </location>
</feature>
<evidence type="ECO:0000259" key="2">
    <source>
        <dbReference type="PROSITE" id="PS50405"/>
    </source>
</evidence>
<dbReference type="PANTHER" id="PTHR44051">
    <property type="entry name" value="GLUTATHIONE S-TRANSFERASE-RELATED"/>
    <property type="match status" value="1"/>
</dbReference>
<dbReference type="CDD" id="cd03046">
    <property type="entry name" value="GST_N_GTT1_like"/>
    <property type="match status" value="1"/>
</dbReference>
<dbReference type="InterPro" id="IPR036249">
    <property type="entry name" value="Thioredoxin-like_sf"/>
</dbReference>
<dbReference type="SFLD" id="SFLDS00019">
    <property type="entry name" value="Glutathione_Transferase_(cytos"/>
    <property type="match status" value="1"/>
</dbReference>
<dbReference type="InterPro" id="IPR036282">
    <property type="entry name" value="Glutathione-S-Trfase_C_sf"/>
</dbReference>
<dbReference type="InterPro" id="IPR040079">
    <property type="entry name" value="Glutathione_S-Trfase"/>
</dbReference>
<accession>A0ABV7HE45</accession>
<dbReference type="Proteomes" id="UP001595476">
    <property type="component" value="Unassembled WGS sequence"/>
</dbReference>
<dbReference type="Gene3D" id="3.40.30.10">
    <property type="entry name" value="Glutaredoxin"/>
    <property type="match status" value="1"/>
</dbReference>
<dbReference type="PANTHER" id="PTHR44051:SF8">
    <property type="entry name" value="GLUTATHIONE S-TRANSFERASE GSTA"/>
    <property type="match status" value="1"/>
</dbReference>
<dbReference type="PROSITE" id="PS50404">
    <property type="entry name" value="GST_NTER"/>
    <property type="match status" value="1"/>
</dbReference>
<dbReference type="CDD" id="cd03207">
    <property type="entry name" value="GST_C_8"/>
    <property type="match status" value="1"/>
</dbReference>
<dbReference type="PROSITE" id="PS50405">
    <property type="entry name" value="GST_CTER"/>
    <property type="match status" value="1"/>
</dbReference>
<dbReference type="InterPro" id="IPR004045">
    <property type="entry name" value="Glutathione_S-Trfase_N"/>
</dbReference>
<dbReference type="SUPFAM" id="SSF52833">
    <property type="entry name" value="Thioredoxin-like"/>
    <property type="match status" value="1"/>
</dbReference>
<dbReference type="InterPro" id="IPR010987">
    <property type="entry name" value="Glutathione-S-Trfase_C-like"/>
</dbReference>
<feature type="domain" description="GST N-terminal" evidence="1">
    <location>
        <begin position="1"/>
        <end position="80"/>
    </location>
</feature>
<dbReference type="SUPFAM" id="SSF47616">
    <property type="entry name" value="GST C-terminal domain-like"/>
    <property type="match status" value="1"/>
</dbReference>